<dbReference type="GO" id="GO:0071555">
    <property type="term" value="P:cell wall organization"/>
    <property type="evidence" value="ECO:0007669"/>
    <property type="project" value="UniProtKB-KW"/>
</dbReference>
<sequence>MIGVFDSGYGGLAILRALRSRLPDYSYAYLGDNAHAPYGPKPDEEIFELTKQGVEQLFQKGCNLVILGCNTASASALRRLQQEWMSITHPAKKILGIIVPTAEAVSGHHFETIGILATQHTVSTGAYEKEIHKLNPEIKIIQQPCNNLAGIIEQYGADDERVVEEVKVCIKTLCTRSTPPSLPLVRAGDDASPPYEGGARGGFVDAILLACTHYEFVADTIQRLLPKRTILIRQPEIVAQSLESYLDRHPEIEKKLNKKTGCQYFTTGNQQDVSAKSSSLMQEEVVFTAL</sequence>
<reference evidence="6 7" key="1">
    <citation type="journal article" date="2016" name="Nat. Commun.">
        <title>Thousands of microbial genomes shed light on interconnected biogeochemical processes in an aquifer system.</title>
        <authorList>
            <person name="Anantharaman K."/>
            <person name="Brown C.T."/>
            <person name="Hug L.A."/>
            <person name="Sharon I."/>
            <person name="Castelle C.J."/>
            <person name="Probst A.J."/>
            <person name="Thomas B.C."/>
            <person name="Singh A."/>
            <person name="Wilkins M.J."/>
            <person name="Karaoz U."/>
            <person name="Brodie E.L."/>
            <person name="Williams K.H."/>
            <person name="Hubbard S.S."/>
            <person name="Banfield J.F."/>
        </authorList>
    </citation>
    <scope>NUCLEOTIDE SEQUENCE [LARGE SCALE GENOMIC DNA]</scope>
</reference>
<evidence type="ECO:0000313" key="7">
    <source>
        <dbReference type="Proteomes" id="UP000177941"/>
    </source>
</evidence>
<dbReference type="InterPro" id="IPR001920">
    <property type="entry name" value="Asp/Glu_race"/>
</dbReference>
<dbReference type="HAMAP" id="MF_00258">
    <property type="entry name" value="Glu_racemase"/>
    <property type="match status" value="1"/>
</dbReference>
<feature type="binding site" evidence="5">
    <location>
        <begin position="70"/>
        <end position="71"/>
    </location>
    <ligand>
        <name>substrate</name>
    </ligand>
</feature>
<evidence type="ECO:0000313" key="6">
    <source>
        <dbReference type="EMBL" id="OGY35187.1"/>
    </source>
</evidence>
<evidence type="ECO:0000256" key="5">
    <source>
        <dbReference type="HAMAP-Rule" id="MF_00258"/>
    </source>
</evidence>
<evidence type="ECO:0000256" key="4">
    <source>
        <dbReference type="ARBA" id="ARBA00023316"/>
    </source>
</evidence>
<comment type="pathway">
    <text evidence="5">Cell wall biogenesis; peptidoglycan biosynthesis.</text>
</comment>
<organism evidence="6 7">
    <name type="scientific">Candidatus Andersenbacteria bacterium RIFCSPHIGHO2_12_FULL_45_11b</name>
    <dbReference type="NCBI Taxonomy" id="1797282"/>
    <lineage>
        <taxon>Bacteria</taxon>
        <taxon>Candidatus Anderseniibacteriota</taxon>
    </lineage>
</organism>
<protein>
    <recommendedName>
        <fullName evidence="5">Glutamate racemase</fullName>
        <ecNumber evidence="5">5.1.1.3</ecNumber>
    </recommendedName>
</protein>
<keyword evidence="3 5" id="KW-0413">Isomerase</keyword>
<feature type="active site" description="Proton donor/acceptor" evidence="5">
    <location>
        <position position="211"/>
    </location>
</feature>
<comment type="catalytic activity">
    <reaction evidence="5">
        <text>L-glutamate = D-glutamate</text>
        <dbReference type="Rhea" id="RHEA:12813"/>
        <dbReference type="ChEBI" id="CHEBI:29985"/>
        <dbReference type="ChEBI" id="CHEBI:29986"/>
        <dbReference type="EC" id="5.1.1.3"/>
    </reaction>
</comment>
<dbReference type="PANTHER" id="PTHR21198:SF2">
    <property type="entry name" value="GLUTAMATE RACEMASE"/>
    <property type="match status" value="1"/>
</dbReference>
<comment type="function">
    <text evidence="5">Provides the (R)-glutamate required for cell wall biosynthesis.</text>
</comment>
<dbReference type="InterPro" id="IPR004391">
    <property type="entry name" value="Glu_race"/>
</dbReference>
<comment type="similarity">
    <text evidence="5">Belongs to the aspartate/glutamate racemases family.</text>
</comment>
<dbReference type="SUPFAM" id="SSF53681">
    <property type="entry name" value="Aspartate/glutamate racemase"/>
    <property type="match status" value="2"/>
</dbReference>
<dbReference type="InterPro" id="IPR018187">
    <property type="entry name" value="Asp/Glu_racemase_AS_1"/>
</dbReference>
<keyword evidence="2 5" id="KW-0573">Peptidoglycan synthesis</keyword>
<evidence type="ECO:0000256" key="2">
    <source>
        <dbReference type="ARBA" id="ARBA00022984"/>
    </source>
</evidence>
<feature type="binding site" evidence="5">
    <location>
        <begin position="38"/>
        <end position="39"/>
    </location>
    <ligand>
        <name>substrate</name>
    </ligand>
</feature>
<dbReference type="EC" id="5.1.1.3" evidence="5"/>
<proteinExistence type="inferred from homology"/>
<keyword evidence="4 5" id="KW-0961">Cell wall biogenesis/degradation</keyword>
<dbReference type="AlphaFoldDB" id="A0A1G1X783"/>
<accession>A0A1G1X783</accession>
<comment type="caution">
    <text evidence="6">The sequence shown here is derived from an EMBL/GenBank/DDBJ whole genome shotgun (WGS) entry which is preliminary data.</text>
</comment>
<dbReference type="GO" id="GO:0009252">
    <property type="term" value="P:peptidoglycan biosynthetic process"/>
    <property type="evidence" value="ECO:0007669"/>
    <property type="project" value="UniProtKB-UniRule"/>
</dbReference>
<dbReference type="PROSITE" id="PS00923">
    <property type="entry name" value="ASP_GLU_RACEMASE_1"/>
    <property type="match status" value="1"/>
</dbReference>
<evidence type="ECO:0000256" key="1">
    <source>
        <dbReference type="ARBA" id="ARBA00022960"/>
    </source>
</evidence>
<dbReference type="GO" id="GO:0008881">
    <property type="term" value="F:glutamate racemase activity"/>
    <property type="evidence" value="ECO:0007669"/>
    <property type="project" value="UniProtKB-UniRule"/>
</dbReference>
<dbReference type="Proteomes" id="UP000177941">
    <property type="component" value="Unassembled WGS sequence"/>
</dbReference>
<feature type="binding site" evidence="5">
    <location>
        <begin position="212"/>
        <end position="213"/>
    </location>
    <ligand>
        <name>substrate</name>
    </ligand>
</feature>
<gene>
    <name evidence="5" type="primary">murI</name>
    <name evidence="6" type="ORF">A3E36_00735</name>
</gene>
<feature type="active site" description="Proton donor/acceptor" evidence="5">
    <location>
        <position position="69"/>
    </location>
</feature>
<feature type="binding site" evidence="5">
    <location>
        <begin position="6"/>
        <end position="7"/>
    </location>
    <ligand>
        <name>substrate</name>
    </ligand>
</feature>
<keyword evidence="1 5" id="KW-0133">Cell shape</keyword>
<evidence type="ECO:0000256" key="3">
    <source>
        <dbReference type="ARBA" id="ARBA00023235"/>
    </source>
</evidence>
<dbReference type="GO" id="GO:0008360">
    <property type="term" value="P:regulation of cell shape"/>
    <property type="evidence" value="ECO:0007669"/>
    <property type="project" value="UniProtKB-KW"/>
</dbReference>
<dbReference type="EMBL" id="MHHS01000051">
    <property type="protein sequence ID" value="OGY35187.1"/>
    <property type="molecule type" value="Genomic_DNA"/>
</dbReference>
<dbReference type="PANTHER" id="PTHR21198">
    <property type="entry name" value="GLUTAMATE RACEMASE"/>
    <property type="match status" value="1"/>
</dbReference>
<dbReference type="Gene3D" id="3.40.50.1860">
    <property type="match status" value="2"/>
</dbReference>
<dbReference type="UniPathway" id="UPA00219"/>
<name>A0A1G1X783_9BACT</name>